<reference evidence="3 4" key="1">
    <citation type="journal article" date="2009" name="Genome Res.">
        <title>Comparative genomics of protoploid Saccharomycetaceae.</title>
        <authorList>
            <consortium name="The Genolevures Consortium"/>
            <person name="Souciet J.-L."/>
            <person name="Dujon B."/>
            <person name="Gaillardin C."/>
            <person name="Johnston M."/>
            <person name="Baret P.V."/>
            <person name="Cliften P."/>
            <person name="Sherman D.J."/>
            <person name="Weissenbach J."/>
            <person name="Westhof E."/>
            <person name="Wincker P."/>
            <person name="Jubin C."/>
            <person name="Poulain J."/>
            <person name="Barbe V."/>
            <person name="Segurens B."/>
            <person name="Artiguenave F."/>
            <person name="Anthouard V."/>
            <person name="Vacherie B."/>
            <person name="Val M.-E."/>
            <person name="Fulton R.S."/>
            <person name="Minx P."/>
            <person name="Wilson R."/>
            <person name="Durrens P."/>
            <person name="Jean G."/>
            <person name="Marck C."/>
            <person name="Martin T."/>
            <person name="Nikolski M."/>
            <person name="Rolland T."/>
            <person name="Seret M.-L."/>
            <person name="Casaregola S."/>
            <person name="Despons L."/>
            <person name="Fairhead C."/>
            <person name="Fischer G."/>
            <person name="Lafontaine I."/>
            <person name="Leh V."/>
            <person name="Lemaire M."/>
            <person name="de Montigny J."/>
            <person name="Neuveglise C."/>
            <person name="Thierry A."/>
            <person name="Blanc-Lenfle I."/>
            <person name="Bleykasten C."/>
            <person name="Diffels J."/>
            <person name="Fritsch E."/>
            <person name="Frangeul L."/>
            <person name="Goeffon A."/>
            <person name="Jauniaux N."/>
            <person name="Kachouri-Lafond R."/>
            <person name="Payen C."/>
            <person name="Potier S."/>
            <person name="Pribylova L."/>
            <person name="Ozanne C."/>
            <person name="Richard G.-F."/>
            <person name="Sacerdot C."/>
            <person name="Straub M.-L."/>
            <person name="Talla E."/>
        </authorList>
    </citation>
    <scope>NUCLEOTIDE SEQUENCE [LARGE SCALE GENOMIC DNA]</scope>
    <source>
        <strain evidence="4">ATCC 56472 / CBS 6340 / NRRL Y-8284</strain>
    </source>
</reference>
<dbReference type="RefSeq" id="XP_002551889.1">
    <property type="nucleotide sequence ID" value="XM_002551843.1"/>
</dbReference>
<accession>C5DCE0</accession>
<dbReference type="InParanoid" id="C5DCE0"/>
<dbReference type="KEGG" id="lth:KLTH0B02288g"/>
<keyword evidence="4" id="KW-1185">Reference proteome</keyword>
<dbReference type="Pfam" id="PF23645">
    <property type="entry name" value="IgD1_Trs65"/>
    <property type="match status" value="1"/>
</dbReference>
<dbReference type="InterPro" id="IPR055425">
    <property type="entry name" value="IgD1_Trs65"/>
</dbReference>
<proteinExistence type="predicted"/>
<gene>
    <name evidence="3" type="ordered locus">KLTH0B02288g</name>
</gene>
<dbReference type="GO" id="GO:0006891">
    <property type="term" value="P:intra-Golgi vesicle-mediated transport"/>
    <property type="evidence" value="ECO:0007669"/>
    <property type="project" value="InterPro"/>
</dbReference>
<dbReference type="Pfam" id="PF23646">
    <property type="entry name" value="IgD2_Trs65"/>
    <property type="match status" value="1"/>
</dbReference>
<dbReference type="eggNOG" id="ENOG502QSDT">
    <property type="taxonomic scope" value="Eukaryota"/>
</dbReference>
<dbReference type="GeneID" id="8290719"/>
<evidence type="ECO:0000259" key="1">
    <source>
        <dbReference type="Pfam" id="PF23645"/>
    </source>
</evidence>
<dbReference type="HOGENOM" id="CLU_042571_0_0_1"/>
<evidence type="ECO:0000313" key="4">
    <source>
        <dbReference type="Proteomes" id="UP000002036"/>
    </source>
</evidence>
<protein>
    <submittedName>
        <fullName evidence="3">KLTH0B02288p</fullName>
    </submittedName>
</protein>
<dbReference type="STRING" id="559295.C5DCE0"/>
<dbReference type="GO" id="GO:1990071">
    <property type="term" value="C:TRAPPII protein complex"/>
    <property type="evidence" value="ECO:0007669"/>
    <property type="project" value="InterPro"/>
</dbReference>
<dbReference type="PANTHER" id="PTHR28159">
    <property type="entry name" value="TRAFFICKING PROTEIN PARTICLE COMPLEX II-SPECIFIC SUBUNIT 65"/>
    <property type="match status" value="1"/>
</dbReference>
<dbReference type="FunCoup" id="C5DCE0">
    <property type="interactions" value="64"/>
</dbReference>
<organism evidence="3 4">
    <name type="scientific">Lachancea thermotolerans (strain ATCC 56472 / CBS 6340 / NRRL Y-8284)</name>
    <name type="common">Yeast</name>
    <name type="synonym">Kluyveromyces thermotolerans</name>
    <dbReference type="NCBI Taxonomy" id="559295"/>
    <lineage>
        <taxon>Eukaryota</taxon>
        <taxon>Fungi</taxon>
        <taxon>Dikarya</taxon>
        <taxon>Ascomycota</taxon>
        <taxon>Saccharomycotina</taxon>
        <taxon>Saccharomycetes</taxon>
        <taxon>Saccharomycetales</taxon>
        <taxon>Saccharomycetaceae</taxon>
        <taxon>Lachancea</taxon>
    </lineage>
</organism>
<dbReference type="OrthoDB" id="4048430at2759"/>
<dbReference type="EMBL" id="CU928166">
    <property type="protein sequence ID" value="CAR21451.1"/>
    <property type="molecule type" value="Genomic_DNA"/>
</dbReference>
<feature type="domain" description="Trafficking protein particle complex II-specific subunit 65 IgD1" evidence="1">
    <location>
        <begin position="5"/>
        <end position="144"/>
    </location>
</feature>
<dbReference type="InterPro" id="IPR055426">
    <property type="entry name" value="IgD2_Trs65"/>
</dbReference>
<dbReference type="Proteomes" id="UP000002036">
    <property type="component" value="Chromosome B"/>
</dbReference>
<dbReference type="PANTHER" id="PTHR28159:SF1">
    <property type="entry name" value="TRAFFICKING PROTEIN PARTICLE COMPLEX II-SPECIFIC SUBUNIT 65"/>
    <property type="match status" value="1"/>
</dbReference>
<dbReference type="InterPro" id="IPR024662">
    <property type="entry name" value="Trs65"/>
</dbReference>
<sequence>MKILLPLDKHLDSGPESIENSHEDRKFIVFNEDLRVFFKGDQARIESISVFINEACVYSSSQPARSIKEREHDLWELHRSIVVDHIFNSNIVMNNGHKNTLRIVVEYRSCAGRSTPQSARSSPDLPDLLPSFEPLNSGRTASASPQKMSMPKLQTAELAFPIHSLLNARLRSVAVHTNQCIFSSLDLQSSKSCHTMMTLYDLARIRMSIKEIDYRIVRNFSSVPVKPLCQLELPLEMGLWDSYSVNYQLPQTKNLDSHRVRVSLYYILEVGNYNFVVRTCWETDVNVRKQSAPTALPSQPTSIISTPMLTPSMIFASSVNSLVANKLNNVKFKFLTSRITCRKGFKFSLPLQIVNQSQSPLEIVVYCTNSAIQPQGQLPVEKEYQMHKRWMKITEGIVLLSSDHKLPTIPVSETFCANLEFVAIQSGYYHSIPGLKVLDLNTQEIMNVGNGVKVLVE</sequence>
<evidence type="ECO:0000259" key="2">
    <source>
        <dbReference type="Pfam" id="PF23646"/>
    </source>
</evidence>
<dbReference type="GO" id="GO:0005802">
    <property type="term" value="C:trans-Golgi network"/>
    <property type="evidence" value="ECO:0007669"/>
    <property type="project" value="TreeGrafter"/>
</dbReference>
<name>C5DCE0_LACTC</name>
<dbReference type="OMA" id="VMNNGYN"/>
<feature type="domain" description="Trafficking protein particle complex II-specific subunit 65 IgD2" evidence="2">
    <location>
        <begin position="164"/>
        <end position="285"/>
    </location>
</feature>
<evidence type="ECO:0000313" key="3">
    <source>
        <dbReference type="EMBL" id="CAR21451.1"/>
    </source>
</evidence>
<dbReference type="AlphaFoldDB" id="C5DCE0"/>